<accession>A0A4V2SER1</accession>
<keyword evidence="1" id="KW-0732">Signal</keyword>
<name>A0A4V2SER1_9BACE</name>
<organism evidence="2 3">
    <name type="scientific">Prevotella heparinolytica</name>
    <dbReference type="NCBI Taxonomy" id="28113"/>
    <lineage>
        <taxon>Bacteria</taxon>
        <taxon>Pseudomonadati</taxon>
        <taxon>Bacteroidota</taxon>
        <taxon>Bacteroidia</taxon>
        <taxon>Bacteroidales</taxon>
        <taxon>Bacteroidaceae</taxon>
        <taxon>Bacteroides</taxon>
    </lineage>
</organism>
<comment type="caution">
    <text evidence="2">The sequence shown here is derived from an EMBL/GenBank/DDBJ whole genome shotgun (WGS) entry which is preliminary data.</text>
</comment>
<dbReference type="AlphaFoldDB" id="A0A4V2SER1"/>
<protein>
    <submittedName>
        <fullName evidence="2">Uncharacterized protein</fullName>
    </submittedName>
</protein>
<feature type="signal peptide" evidence="1">
    <location>
        <begin position="1"/>
        <end position="21"/>
    </location>
</feature>
<dbReference type="EMBL" id="SLXB01000009">
    <property type="protein sequence ID" value="TCO92587.1"/>
    <property type="molecule type" value="Genomic_DNA"/>
</dbReference>
<proteinExistence type="predicted"/>
<dbReference type="Proteomes" id="UP000295600">
    <property type="component" value="Unassembled WGS sequence"/>
</dbReference>
<evidence type="ECO:0000313" key="2">
    <source>
        <dbReference type="EMBL" id="TCO92587.1"/>
    </source>
</evidence>
<feature type="chain" id="PRO_5020608053" evidence="1">
    <location>
        <begin position="22"/>
        <end position="46"/>
    </location>
</feature>
<evidence type="ECO:0000256" key="1">
    <source>
        <dbReference type="SAM" id="SignalP"/>
    </source>
</evidence>
<reference evidence="2 3" key="1">
    <citation type="submission" date="2019-03" db="EMBL/GenBank/DDBJ databases">
        <title>Genomic Encyclopedia of Type Strains, Phase IV (KMG-IV): sequencing the most valuable type-strain genomes for metagenomic binning, comparative biology and taxonomic classification.</title>
        <authorList>
            <person name="Goeker M."/>
        </authorList>
    </citation>
    <scope>NUCLEOTIDE SEQUENCE [LARGE SCALE GENOMIC DNA]</scope>
    <source>
        <strain evidence="2 3">DSM 23917</strain>
    </source>
</reference>
<evidence type="ECO:0000313" key="3">
    <source>
        <dbReference type="Proteomes" id="UP000295600"/>
    </source>
</evidence>
<sequence length="46" mass="5302">MNYKRIMPAVLLGGAILQAYAQEVLKEPTTVRDYPMRPMKPIKKQL</sequence>
<gene>
    <name evidence="2" type="ORF">EV202_10939</name>
</gene>